<dbReference type="Proteomes" id="UP001281003">
    <property type="component" value="Unassembled WGS sequence"/>
</dbReference>
<proteinExistence type="predicted"/>
<keyword evidence="2" id="KW-1185">Reference proteome</keyword>
<dbReference type="EMBL" id="JAUTDP010000003">
    <property type="protein sequence ID" value="KAK3400674.1"/>
    <property type="molecule type" value="Genomic_DNA"/>
</dbReference>
<organism evidence="1 2">
    <name type="scientific">Sordaria brevicollis</name>
    <dbReference type="NCBI Taxonomy" id="83679"/>
    <lineage>
        <taxon>Eukaryota</taxon>
        <taxon>Fungi</taxon>
        <taxon>Dikarya</taxon>
        <taxon>Ascomycota</taxon>
        <taxon>Pezizomycotina</taxon>
        <taxon>Sordariomycetes</taxon>
        <taxon>Sordariomycetidae</taxon>
        <taxon>Sordariales</taxon>
        <taxon>Sordariaceae</taxon>
        <taxon>Sordaria</taxon>
    </lineage>
</organism>
<name>A0AAE0UEQ1_SORBR</name>
<dbReference type="AlphaFoldDB" id="A0AAE0UEQ1"/>
<protein>
    <submittedName>
        <fullName evidence="1">Uncharacterized protein</fullName>
    </submittedName>
</protein>
<accession>A0AAE0UEQ1</accession>
<sequence>MDCFSWVKKSCRSAWPYARKDGIPWIQEAKNKPPNRDVFVLFRCTHCQPGDENACLLPHPRWAPPLLKADADRDHRKILPMDPFGYLPAALRTGTRLGRLGVYKVEYATEDTRGKARWRQDLQKYIVIPGNVRRPTFDKRRIVEIRGPLCQARGEGDACMRGKTAAALVQYFMNMCVTDKKGRVSVVEIFLDLQRYGIPMEDGLKKGHTSIGATENGLHECMILEVKANGEGKETS</sequence>
<reference evidence="1" key="2">
    <citation type="submission" date="2023-07" db="EMBL/GenBank/DDBJ databases">
        <authorList>
            <consortium name="Lawrence Berkeley National Laboratory"/>
            <person name="Haridas S."/>
            <person name="Hensen N."/>
            <person name="Bonometti L."/>
            <person name="Westerberg I."/>
            <person name="Brannstrom I.O."/>
            <person name="Guillou S."/>
            <person name="Cros-Aarteil S."/>
            <person name="Calhoun S."/>
            <person name="Kuo A."/>
            <person name="Mondo S."/>
            <person name="Pangilinan J."/>
            <person name="Riley R."/>
            <person name="LaButti K."/>
            <person name="Andreopoulos B."/>
            <person name="Lipzen A."/>
            <person name="Chen C."/>
            <person name="Yanf M."/>
            <person name="Daum C."/>
            <person name="Ng V."/>
            <person name="Clum A."/>
            <person name="Steindorff A."/>
            <person name="Ohm R."/>
            <person name="Martin F."/>
            <person name="Silar P."/>
            <person name="Natvig D."/>
            <person name="Lalanne C."/>
            <person name="Gautier V."/>
            <person name="Ament-velasquez S.L."/>
            <person name="Kruys A."/>
            <person name="Hutchinson M.I."/>
            <person name="Powell A.J."/>
            <person name="Barry K."/>
            <person name="Miller A.N."/>
            <person name="Grigoriev I.V."/>
            <person name="Debuchy R."/>
            <person name="Gladieux P."/>
            <person name="Thoren M.H."/>
            <person name="Johannesson H."/>
        </authorList>
    </citation>
    <scope>NUCLEOTIDE SEQUENCE</scope>
    <source>
        <strain evidence="1">FGSC 1904</strain>
    </source>
</reference>
<evidence type="ECO:0000313" key="2">
    <source>
        <dbReference type="Proteomes" id="UP001281003"/>
    </source>
</evidence>
<evidence type="ECO:0000313" key="1">
    <source>
        <dbReference type="EMBL" id="KAK3400674.1"/>
    </source>
</evidence>
<reference evidence="1" key="1">
    <citation type="journal article" date="2023" name="Mol. Phylogenet. Evol.">
        <title>Genome-scale phylogeny and comparative genomics of the fungal order Sordariales.</title>
        <authorList>
            <person name="Hensen N."/>
            <person name="Bonometti L."/>
            <person name="Westerberg I."/>
            <person name="Brannstrom I.O."/>
            <person name="Guillou S."/>
            <person name="Cros-Aarteil S."/>
            <person name="Calhoun S."/>
            <person name="Haridas S."/>
            <person name="Kuo A."/>
            <person name="Mondo S."/>
            <person name="Pangilinan J."/>
            <person name="Riley R."/>
            <person name="LaButti K."/>
            <person name="Andreopoulos B."/>
            <person name="Lipzen A."/>
            <person name="Chen C."/>
            <person name="Yan M."/>
            <person name="Daum C."/>
            <person name="Ng V."/>
            <person name="Clum A."/>
            <person name="Steindorff A."/>
            <person name="Ohm R.A."/>
            <person name="Martin F."/>
            <person name="Silar P."/>
            <person name="Natvig D.O."/>
            <person name="Lalanne C."/>
            <person name="Gautier V."/>
            <person name="Ament-Velasquez S.L."/>
            <person name="Kruys A."/>
            <person name="Hutchinson M.I."/>
            <person name="Powell A.J."/>
            <person name="Barry K."/>
            <person name="Miller A.N."/>
            <person name="Grigoriev I.V."/>
            <person name="Debuchy R."/>
            <person name="Gladieux P."/>
            <person name="Hiltunen Thoren M."/>
            <person name="Johannesson H."/>
        </authorList>
    </citation>
    <scope>NUCLEOTIDE SEQUENCE</scope>
    <source>
        <strain evidence="1">FGSC 1904</strain>
    </source>
</reference>
<gene>
    <name evidence="1" type="ORF">B0T20DRAFT_467502</name>
</gene>
<comment type="caution">
    <text evidence="1">The sequence shown here is derived from an EMBL/GenBank/DDBJ whole genome shotgun (WGS) entry which is preliminary data.</text>
</comment>